<sequence length="313" mass="32853">MIACFLAVLLAVEGPAPATTSDESSCDVADNRCKAKGFERQAAQVSSASQRALYLQAAYRSYIGLFKETGETRDLCEARRVFEKSLAVKDLPASQRTSFEAGRVELESRERQVNARCSSSAKRARVPAPQRAEDPAPLMAVSAAKPETPRRASDGPLDLLPVSSKNRRSPRPQVAVAVRPEERSRPSLAPVAAPPRHGRPLVIAGSVTLGLGLSLAGVAGYAGGRALEAHREGVELHNEVQGPPDDAARAADAALEREYRRMGSLALGTAVAGGAAVVVGTALVAVGGQRLARTASSTALVPFPGGLAFRARF</sequence>
<keyword evidence="2" id="KW-0472">Membrane</keyword>
<feature type="signal peptide" evidence="3">
    <location>
        <begin position="1"/>
        <end position="18"/>
    </location>
</feature>
<proteinExistence type="predicted"/>
<evidence type="ECO:0000313" key="4">
    <source>
        <dbReference type="EMBL" id="MDC0721712.1"/>
    </source>
</evidence>
<comment type="caution">
    <text evidence="4">The sequence shown here is derived from an EMBL/GenBank/DDBJ whole genome shotgun (WGS) entry which is preliminary data.</text>
</comment>
<dbReference type="EMBL" id="JAQNDL010000003">
    <property type="protein sequence ID" value="MDC0721712.1"/>
    <property type="molecule type" value="Genomic_DNA"/>
</dbReference>
<evidence type="ECO:0000256" key="1">
    <source>
        <dbReference type="SAM" id="MobiDB-lite"/>
    </source>
</evidence>
<keyword evidence="2" id="KW-1133">Transmembrane helix</keyword>
<protein>
    <recommendedName>
        <fullName evidence="6">Tetratricopeptide repeat protein</fullName>
    </recommendedName>
</protein>
<dbReference type="Proteomes" id="UP001221686">
    <property type="component" value="Unassembled WGS sequence"/>
</dbReference>
<accession>A0ABT5EA05</accession>
<evidence type="ECO:0000256" key="2">
    <source>
        <dbReference type="SAM" id="Phobius"/>
    </source>
</evidence>
<evidence type="ECO:0008006" key="6">
    <source>
        <dbReference type="Google" id="ProtNLM"/>
    </source>
</evidence>
<keyword evidence="2" id="KW-0812">Transmembrane</keyword>
<evidence type="ECO:0000313" key="5">
    <source>
        <dbReference type="Proteomes" id="UP001221686"/>
    </source>
</evidence>
<feature type="transmembrane region" description="Helical" evidence="2">
    <location>
        <begin position="265"/>
        <end position="286"/>
    </location>
</feature>
<keyword evidence="3" id="KW-0732">Signal</keyword>
<dbReference type="RefSeq" id="WP_272090217.1">
    <property type="nucleotide sequence ID" value="NZ_JAQNDL010000003.1"/>
</dbReference>
<evidence type="ECO:0000256" key="3">
    <source>
        <dbReference type="SAM" id="SignalP"/>
    </source>
</evidence>
<organism evidence="4 5">
    <name type="scientific">Nannocystis bainbridge</name>
    <dbReference type="NCBI Taxonomy" id="2995303"/>
    <lineage>
        <taxon>Bacteria</taxon>
        <taxon>Pseudomonadati</taxon>
        <taxon>Myxococcota</taxon>
        <taxon>Polyangia</taxon>
        <taxon>Nannocystales</taxon>
        <taxon>Nannocystaceae</taxon>
        <taxon>Nannocystis</taxon>
    </lineage>
</organism>
<gene>
    <name evidence="4" type="ORF">POL25_32690</name>
</gene>
<reference evidence="4 5" key="1">
    <citation type="submission" date="2022-11" db="EMBL/GenBank/DDBJ databases">
        <title>Minimal conservation of predation-associated metabolite biosynthetic gene clusters underscores biosynthetic potential of Myxococcota including descriptions for ten novel species: Archangium lansinium sp. nov., Myxococcus landrumus sp. nov., Nannocystis bai.</title>
        <authorList>
            <person name="Ahearne A."/>
            <person name="Stevens C."/>
            <person name="Dowd S."/>
        </authorList>
    </citation>
    <scope>NUCLEOTIDE SEQUENCE [LARGE SCALE GENOMIC DNA]</scope>
    <source>
        <strain evidence="4 5">BB15-2</strain>
    </source>
</reference>
<feature type="region of interest" description="Disordered" evidence="1">
    <location>
        <begin position="110"/>
        <end position="193"/>
    </location>
</feature>
<keyword evidence="5" id="KW-1185">Reference proteome</keyword>
<name>A0ABT5EA05_9BACT</name>
<feature type="chain" id="PRO_5046311959" description="Tetratricopeptide repeat protein" evidence="3">
    <location>
        <begin position="19"/>
        <end position="313"/>
    </location>
</feature>